<dbReference type="EMBL" id="BAABHS010000058">
    <property type="protein sequence ID" value="GAA4995717.1"/>
    <property type="molecule type" value="Genomic_DNA"/>
</dbReference>
<evidence type="ECO:0000313" key="4">
    <source>
        <dbReference type="Proteomes" id="UP001500466"/>
    </source>
</evidence>
<keyword evidence="2" id="KW-0472">Membrane</keyword>
<dbReference type="RefSeq" id="WP_345680903.1">
    <property type="nucleotide sequence ID" value="NZ_BAABHS010000058.1"/>
</dbReference>
<reference evidence="4" key="1">
    <citation type="journal article" date="2019" name="Int. J. Syst. Evol. Microbiol.">
        <title>The Global Catalogue of Microorganisms (GCM) 10K type strain sequencing project: providing services to taxonomists for standard genome sequencing and annotation.</title>
        <authorList>
            <consortium name="The Broad Institute Genomics Platform"/>
            <consortium name="The Broad Institute Genome Sequencing Center for Infectious Disease"/>
            <person name="Wu L."/>
            <person name="Ma J."/>
        </authorList>
    </citation>
    <scope>NUCLEOTIDE SEQUENCE [LARGE SCALE GENOMIC DNA]</scope>
    <source>
        <strain evidence="4">JCM 17986</strain>
    </source>
</reference>
<dbReference type="Proteomes" id="UP001500466">
    <property type="component" value="Unassembled WGS sequence"/>
</dbReference>
<protein>
    <submittedName>
        <fullName evidence="3">Uncharacterized protein</fullName>
    </submittedName>
</protein>
<comment type="caution">
    <text evidence="3">The sequence shown here is derived from an EMBL/GenBank/DDBJ whole genome shotgun (WGS) entry which is preliminary data.</text>
</comment>
<feature type="region of interest" description="Disordered" evidence="1">
    <location>
        <begin position="1"/>
        <end position="35"/>
    </location>
</feature>
<evidence type="ECO:0000256" key="2">
    <source>
        <dbReference type="SAM" id="Phobius"/>
    </source>
</evidence>
<feature type="transmembrane region" description="Helical" evidence="2">
    <location>
        <begin position="59"/>
        <end position="79"/>
    </location>
</feature>
<keyword evidence="2" id="KW-1133">Transmembrane helix</keyword>
<sequence>MSHQYGGPQQGGPIPPQNPYGAANPYPGMPQPGAPAWGAPGYPAPPGYYAPPPRRRKKWPWIVGGVVGCVVVLAVIGYFTTRDDAANAKKDDCITGAKQPKIVSCGAENAAFRVVEKFDDTGDTNKCDTPALLEQGRVAALQFTGRDKQVLCLTITKHTKPSDFDQYKGLNPDQAGLDRMRDQLDLLGVRDVK</sequence>
<gene>
    <name evidence="3" type="ORF">GCM10023205_81070</name>
</gene>
<accession>A0ABP9IEH6</accession>
<keyword evidence="4" id="KW-1185">Reference proteome</keyword>
<proteinExistence type="predicted"/>
<evidence type="ECO:0000256" key="1">
    <source>
        <dbReference type="SAM" id="MobiDB-lite"/>
    </source>
</evidence>
<name>A0ABP9IEH6_9ACTN</name>
<evidence type="ECO:0000313" key="3">
    <source>
        <dbReference type="EMBL" id="GAA4995717.1"/>
    </source>
</evidence>
<organism evidence="3 4">
    <name type="scientific">Yinghuangia aomiensis</name>
    <dbReference type="NCBI Taxonomy" id="676205"/>
    <lineage>
        <taxon>Bacteria</taxon>
        <taxon>Bacillati</taxon>
        <taxon>Actinomycetota</taxon>
        <taxon>Actinomycetes</taxon>
        <taxon>Kitasatosporales</taxon>
        <taxon>Streptomycetaceae</taxon>
        <taxon>Yinghuangia</taxon>
    </lineage>
</organism>
<keyword evidence="2" id="KW-0812">Transmembrane</keyword>